<evidence type="ECO:0000259" key="3">
    <source>
        <dbReference type="PROSITE" id="PS50883"/>
    </source>
</evidence>
<evidence type="ECO:0000313" key="5">
    <source>
        <dbReference type="EMBL" id="MBD2185756.1"/>
    </source>
</evidence>
<evidence type="ECO:0000259" key="2">
    <source>
        <dbReference type="PROSITE" id="PS50110"/>
    </source>
</evidence>
<dbReference type="CDD" id="cd01948">
    <property type="entry name" value="EAL"/>
    <property type="match status" value="1"/>
</dbReference>
<dbReference type="SUPFAM" id="SSF141868">
    <property type="entry name" value="EAL domain-like"/>
    <property type="match status" value="1"/>
</dbReference>
<dbReference type="InterPro" id="IPR001633">
    <property type="entry name" value="EAL_dom"/>
</dbReference>
<dbReference type="RefSeq" id="WP_190474368.1">
    <property type="nucleotide sequence ID" value="NZ_JACJPW010000141.1"/>
</dbReference>
<reference evidence="5" key="2">
    <citation type="submission" date="2020-08" db="EMBL/GenBank/DDBJ databases">
        <authorList>
            <person name="Chen M."/>
            <person name="Teng W."/>
            <person name="Zhao L."/>
            <person name="Hu C."/>
            <person name="Zhou Y."/>
            <person name="Han B."/>
            <person name="Song L."/>
            <person name="Shu W."/>
        </authorList>
    </citation>
    <scope>NUCLEOTIDE SEQUENCE</scope>
    <source>
        <strain evidence="5">FACHB-1375</strain>
    </source>
</reference>
<reference evidence="5" key="1">
    <citation type="journal article" date="2015" name="ISME J.">
        <title>Draft Genome Sequence of Streptomyces incarnatus NRRL8089, which Produces the Nucleoside Antibiotic Sinefungin.</title>
        <authorList>
            <person name="Oshima K."/>
            <person name="Hattori M."/>
            <person name="Shimizu H."/>
            <person name="Fukuda K."/>
            <person name="Nemoto M."/>
            <person name="Inagaki K."/>
            <person name="Tamura T."/>
        </authorList>
    </citation>
    <scope>NUCLEOTIDE SEQUENCE</scope>
    <source>
        <strain evidence="5">FACHB-1375</strain>
    </source>
</reference>
<organism evidence="5 6">
    <name type="scientific">Aerosakkonema funiforme FACHB-1375</name>
    <dbReference type="NCBI Taxonomy" id="2949571"/>
    <lineage>
        <taxon>Bacteria</taxon>
        <taxon>Bacillati</taxon>
        <taxon>Cyanobacteriota</taxon>
        <taxon>Cyanophyceae</taxon>
        <taxon>Oscillatoriophycideae</taxon>
        <taxon>Aerosakkonematales</taxon>
        <taxon>Aerosakkonemataceae</taxon>
        <taxon>Aerosakkonema</taxon>
    </lineage>
</organism>
<evidence type="ECO:0000256" key="1">
    <source>
        <dbReference type="PROSITE-ProRule" id="PRU00169"/>
    </source>
</evidence>
<sequence>MSNHNTLISTTAKPGTKILVIEDDELIRANIIDILEAQRFKVIAAKNGRLGISLAQEILPDLILCDVMMPELDGYAVLAGLRQDPLTAVIPFIFLTALADRANTRKGMELGADDYLIKPCKPQELLNAIATRLAKQTIITGVYTTALKQASQQLNKSRKYDSLTELPNRLLLEERFNQIITWNLSHKKQLPAGSKQLISILYLSLDRFEKIVEFLGHSSCDLLLKAVAERLHKCVEESNTIARLNTDEFVIIIATPQTKKGISKIAQTIIDELCKPFLIENNSKLIITVSIGIAFYMCDGDDLEKLLLSSYKAMLKSKENGGNLYTFYRSSFQIITSENLALQTSLGYALEREELEVYYQPKVSLRTGKIVGAEALLRWNHSQLGIISPARFIPIAEETNLIVPIGEWVLKTACQQTKGWHNAGFSDLRIAVNISARQFNQPDLYSRVYQLLIETGLDPKYLELELTESVLMQNTEVSIVRLTAFKALGVQIAIDDFGTGYSSLSYLQQFPFETLKIDKSFIGKVNSDPKTKLITKNIIQMAHDLKLNLVAEGVETQAELNFLYYNDCDEMQGYLFDKPLNVRDFEERLLAGKSLQILPAKSDLD</sequence>
<dbReference type="NCBIfam" id="TIGR00254">
    <property type="entry name" value="GGDEF"/>
    <property type="match status" value="1"/>
</dbReference>
<dbReference type="Proteomes" id="UP000641646">
    <property type="component" value="Unassembled WGS sequence"/>
</dbReference>
<dbReference type="CDD" id="cd01949">
    <property type="entry name" value="GGDEF"/>
    <property type="match status" value="1"/>
</dbReference>
<dbReference type="PROSITE" id="PS50887">
    <property type="entry name" value="GGDEF"/>
    <property type="match status" value="1"/>
</dbReference>
<dbReference type="SMART" id="SM00267">
    <property type="entry name" value="GGDEF"/>
    <property type="match status" value="1"/>
</dbReference>
<keyword evidence="6" id="KW-1185">Reference proteome</keyword>
<keyword evidence="1" id="KW-0597">Phosphoprotein</keyword>
<dbReference type="SMART" id="SM00448">
    <property type="entry name" value="REC"/>
    <property type="match status" value="1"/>
</dbReference>
<evidence type="ECO:0000313" key="6">
    <source>
        <dbReference type="Proteomes" id="UP000641646"/>
    </source>
</evidence>
<dbReference type="InterPro" id="IPR052155">
    <property type="entry name" value="Biofilm_reg_signaling"/>
</dbReference>
<dbReference type="InterPro" id="IPR035919">
    <property type="entry name" value="EAL_sf"/>
</dbReference>
<gene>
    <name evidence="5" type="ORF">H6G03_32630</name>
</gene>
<dbReference type="PANTHER" id="PTHR44757:SF2">
    <property type="entry name" value="BIOFILM ARCHITECTURE MAINTENANCE PROTEIN MBAA"/>
    <property type="match status" value="1"/>
</dbReference>
<dbReference type="InterPro" id="IPR043128">
    <property type="entry name" value="Rev_trsase/Diguanyl_cyclase"/>
</dbReference>
<dbReference type="PANTHER" id="PTHR44757">
    <property type="entry name" value="DIGUANYLATE CYCLASE DGCP"/>
    <property type="match status" value="1"/>
</dbReference>
<feature type="modified residue" description="4-aspartylphosphate" evidence="1">
    <location>
        <position position="66"/>
    </location>
</feature>
<dbReference type="GO" id="GO:0000160">
    <property type="term" value="P:phosphorelay signal transduction system"/>
    <property type="evidence" value="ECO:0007669"/>
    <property type="project" value="InterPro"/>
</dbReference>
<evidence type="ECO:0000259" key="4">
    <source>
        <dbReference type="PROSITE" id="PS50887"/>
    </source>
</evidence>
<dbReference type="InterPro" id="IPR011006">
    <property type="entry name" value="CheY-like_superfamily"/>
</dbReference>
<dbReference type="Gene3D" id="3.40.50.2300">
    <property type="match status" value="1"/>
</dbReference>
<dbReference type="PROSITE" id="PS50110">
    <property type="entry name" value="RESPONSE_REGULATORY"/>
    <property type="match status" value="1"/>
</dbReference>
<dbReference type="PROSITE" id="PS50883">
    <property type="entry name" value="EAL"/>
    <property type="match status" value="1"/>
</dbReference>
<dbReference type="InterPro" id="IPR000160">
    <property type="entry name" value="GGDEF_dom"/>
</dbReference>
<dbReference type="Pfam" id="PF00072">
    <property type="entry name" value="Response_reg"/>
    <property type="match status" value="1"/>
</dbReference>
<dbReference type="InterPro" id="IPR001789">
    <property type="entry name" value="Sig_transdc_resp-reg_receiver"/>
</dbReference>
<feature type="domain" description="EAL" evidence="3">
    <location>
        <begin position="339"/>
        <end position="593"/>
    </location>
</feature>
<dbReference type="EMBL" id="JACJPW010000141">
    <property type="protein sequence ID" value="MBD2185756.1"/>
    <property type="molecule type" value="Genomic_DNA"/>
</dbReference>
<dbReference type="SMART" id="SM00052">
    <property type="entry name" value="EAL"/>
    <property type="match status" value="1"/>
</dbReference>
<dbReference type="Gene3D" id="3.20.20.450">
    <property type="entry name" value="EAL domain"/>
    <property type="match status" value="1"/>
</dbReference>
<name>A0A926VKW3_9CYAN</name>
<dbReference type="SUPFAM" id="SSF52172">
    <property type="entry name" value="CheY-like"/>
    <property type="match status" value="1"/>
</dbReference>
<comment type="caution">
    <text evidence="5">The sequence shown here is derived from an EMBL/GenBank/DDBJ whole genome shotgun (WGS) entry which is preliminary data.</text>
</comment>
<dbReference type="FunFam" id="3.20.20.450:FF:000001">
    <property type="entry name" value="Cyclic di-GMP phosphodiesterase yahA"/>
    <property type="match status" value="1"/>
</dbReference>
<dbReference type="AlphaFoldDB" id="A0A926VKW3"/>
<dbReference type="SUPFAM" id="SSF55073">
    <property type="entry name" value="Nucleotide cyclase"/>
    <property type="match status" value="1"/>
</dbReference>
<feature type="domain" description="Response regulatory" evidence="2">
    <location>
        <begin position="17"/>
        <end position="133"/>
    </location>
</feature>
<proteinExistence type="predicted"/>
<dbReference type="InterPro" id="IPR029787">
    <property type="entry name" value="Nucleotide_cyclase"/>
</dbReference>
<dbReference type="Gene3D" id="3.30.70.270">
    <property type="match status" value="1"/>
</dbReference>
<dbReference type="Pfam" id="PF00990">
    <property type="entry name" value="GGDEF"/>
    <property type="match status" value="1"/>
</dbReference>
<feature type="domain" description="GGDEF" evidence="4">
    <location>
        <begin position="196"/>
        <end position="330"/>
    </location>
</feature>
<accession>A0A926VKW3</accession>
<dbReference type="Pfam" id="PF00563">
    <property type="entry name" value="EAL"/>
    <property type="match status" value="1"/>
</dbReference>
<protein>
    <submittedName>
        <fullName evidence="5">EAL domain-containing protein</fullName>
    </submittedName>
</protein>